<dbReference type="InterPro" id="IPR000412">
    <property type="entry name" value="ABC_2_transport"/>
</dbReference>
<feature type="transmembrane region" description="Helical" evidence="5">
    <location>
        <begin position="93"/>
        <end position="112"/>
    </location>
</feature>
<keyword evidence="5" id="KW-0813">Transport</keyword>
<dbReference type="PANTHER" id="PTHR43332:SF2">
    <property type="entry name" value="INNER MEMBRANE TRANSPORT PERMEASE YADH"/>
    <property type="match status" value="1"/>
</dbReference>
<dbReference type="EMBL" id="CP066681">
    <property type="protein sequence ID" value="QQG35704.1"/>
    <property type="molecule type" value="Genomic_DNA"/>
</dbReference>
<dbReference type="AlphaFoldDB" id="A0A7T5UG00"/>
<dbReference type="GO" id="GO:0140359">
    <property type="term" value="F:ABC-type transporter activity"/>
    <property type="evidence" value="ECO:0007669"/>
    <property type="project" value="InterPro"/>
</dbReference>
<keyword evidence="3 5" id="KW-1133">Transmembrane helix</keyword>
<dbReference type="PIRSF" id="PIRSF006648">
    <property type="entry name" value="DrrB"/>
    <property type="match status" value="1"/>
</dbReference>
<feature type="transmembrane region" description="Helical" evidence="5">
    <location>
        <begin position="133"/>
        <end position="159"/>
    </location>
</feature>
<evidence type="ECO:0000313" key="8">
    <source>
        <dbReference type="Proteomes" id="UP000595362"/>
    </source>
</evidence>
<feature type="transmembrane region" description="Helical" evidence="5">
    <location>
        <begin position="50"/>
        <end position="73"/>
    </location>
</feature>
<feature type="domain" description="ABC transmembrane type-2" evidence="6">
    <location>
        <begin position="49"/>
        <end position="278"/>
    </location>
</feature>
<dbReference type="InterPro" id="IPR047817">
    <property type="entry name" value="ABC2_TM_bact-type"/>
</dbReference>
<reference evidence="7 8" key="1">
    <citation type="submission" date="2020-07" db="EMBL/GenBank/DDBJ databases">
        <title>Huge and variable diversity of episymbiotic CPR bacteria and DPANN archaea in groundwater ecosystems.</title>
        <authorList>
            <person name="He C.Y."/>
            <person name="Keren R."/>
            <person name="Whittaker M."/>
            <person name="Farag I.F."/>
            <person name="Doudna J."/>
            <person name="Cate J.H.D."/>
            <person name="Banfield J.F."/>
        </authorList>
    </citation>
    <scope>NUCLEOTIDE SEQUENCE [LARGE SCALE GENOMIC DNA]</scope>
    <source>
        <strain evidence="7">NC_groundwater_70_Ag_B-0.1um_54_66</strain>
    </source>
</reference>
<keyword evidence="5" id="KW-1003">Cell membrane</keyword>
<evidence type="ECO:0000256" key="1">
    <source>
        <dbReference type="ARBA" id="ARBA00004141"/>
    </source>
</evidence>
<evidence type="ECO:0000313" key="7">
    <source>
        <dbReference type="EMBL" id="QQG35704.1"/>
    </source>
</evidence>
<gene>
    <name evidence="7" type="ORF">HYS17_09315</name>
</gene>
<comment type="subcellular location">
    <subcellularLocation>
        <location evidence="5">Cell membrane</location>
        <topology evidence="5">Multi-pass membrane protein</topology>
    </subcellularLocation>
    <subcellularLocation>
        <location evidence="1">Membrane</location>
        <topology evidence="1">Multi-pass membrane protein</topology>
    </subcellularLocation>
</comment>
<organism evidence="7 8">
    <name type="scientific">Micavibrio aeruginosavorus</name>
    <dbReference type="NCBI Taxonomy" id="349221"/>
    <lineage>
        <taxon>Bacteria</taxon>
        <taxon>Pseudomonadati</taxon>
        <taxon>Bdellovibrionota</taxon>
        <taxon>Bdellovibrionia</taxon>
        <taxon>Bdellovibrionales</taxon>
        <taxon>Pseudobdellovibrionaceae</taxon>
        <taxon>Micavibrio</taxon>
    </lineage>
</organism>
<keyword evidence="4 5" id="KW-0472">Membrane</keyword>
<protein>
    <recommendedName>
        <fullName evidence="5">Transport permease protein</fullName>
    </recommendedName>
</protein>
<accession>A0A7T5UG00</accession>
<comment type="similarity">
    <text evidence="5">Belongs to the ABC-2 integral membrane protein family.</text>
</comment>
<evidence type="ECO:0000256" key="5">
    <source>
        <dbReference type="RuleBase" id="RU361157"/>
    </source>
</evidence>
<evidence type="ECO:0000256" key="2">
    <source>
        <dbReference type="ARBA" id="ARBA00022692"/>
    </source>
</evidence>
<evidence type="ECO:0000259" key="6">
    <source>
        <dbReference type="PROSITE" id="PS51012"/>
    </source>
</evidence>
<evidence type="ECO:0000256" key="3">
    <source>
        <dbReference type="ARBA" id="ARBA00022989"/>
    </source>
</evidence>
<dbReference type="InterPro" id="IPR052522">
    <property type="entry name" value="ABC-2_transport_permease"/>
</dbReference>
<evidence type="ECO:0000256" key="4">
    <source>
        <dbReference type="ARBA" id="ARBA00023136"/>
    </source>
</evidence>
<dbReference type="Pfam" id="PF01061">
    <property type="entry name" value="ABC2_membrane"/>
    <property type="match status" value="1"/>
</dbReference>
<proteinExistence type="inferred from homology"/>
<dbReference type="InterPro" id="IPR013525">
    <property type="entry name" value="ABC2_TM"/>
</dbReference>
<keyword evidence="2 5" id="KW-0812">Transmembrane</keyword>
<dbReference type="PROSITE" id="PS51012">
    <property type="entry name" value="ABC_TM2"/>
    <property type="match status" value="1"/>
</dbReference>
<dbReference type="GO" id="GO:0043190">
    <property type="term" value="C:ATP-binding cassette (ABC) transporter complex"/>
    <property type="evidence" value="ECO:0007669"/>
    <property type="project" value="InterPro"/>
</dbReference>
<feature type="transmembrane region" description="Helical" evidence="5">
    <location>
        <begin position="251"/>
        <end position="272"/>
    </location>
</feature>
<feature type="transmembrane region" description="Helical" evidence="5">
    <location>
        <begin position="197"/>
        <end position="218"/>
    </location>
</feature>
<dbReference type="NCBIfam" id="NF011648">
    <property type="entry name" value="PRK15066.1"/>
    <property type="match status" value="1"/>
</dbReference>
<dbReference type="PRINTS" id="PR00164">
    <property type="entry name" value="ABC2TRNSPORT"/>
</dbReference>
<sequence>MFACHVAKASIRNEVLSCPVSSLSARSIRGVNKIGLFTLIRKEIGRFLNVYMQTLLAPVITTILFFMVFALALGHENEAVDGVPYLEFLAPGLVMMAMVQNAFANTSSSILISKVQGNIVDVLMPPLSPLELLVGYTVGGVVRGLLVGGLCLAALSFFVPLAVHSWPVFLAASVLSTLMLSLIGVAGGLWSEKFDHMATITNFIVTPLAFLSGTFYSIHRLPEIWRDIAVFNPFFHMIDSFRYGMIGHIDAGLATGLGSLIIANILLSILCYRMLYTGYKIRA</sequence>
<dbReference type="PANTHER" id="PTHR43332">
    <property type="entry name" value="INNER MEMBRANE TRANSPORT PERMEASE YADH-RELATED"/>
    <property type="match status" value="1"/>
</dbReference>
<dbReference type="Proteomes" id="UP000595362">
    <property type="component" value="Chromosome"/>
</dbReference>
<name>A0A7T5UG00_9BACT</name>
<feature type="transmembrane region" description="Helical" evidence="5">
    <location>
        <begin position="165"/>
        <end position="190"/>
    </location>
</feature>